<feature type="domain" description="EB" evidence="3">
    <location>
        <begin position="233"/>
        <end position="289"/>
    </location>
</feature>
<dbReference type="Pfam" id="PF01683">
    <property type="entry name" value="EB"/>
    <property type="match status" value="1"/>
</dbReference>
<dbReference type="Proteomes" id="UP000504606">
    <property type="component" value="Unplaced"/>
</dbReference>
<evidence type="ECO:0000256" key="2">
    <source>
        <dbReference type="SAM" id="SignalP"/>
    </source>
</evidence>
<evidence type="ECO:0000259" key="3">
    <source>
        <dbReference type="Pfam" id="PF01683"/>
    </source>
</evidence>
<name>A0A9C6WYE2_FRAOC</name>
<protein>
    <submittedName>
        <fullName evidence="5">Uncharacterized protein LOC113211686 isoform X1</fullName>
    </submittedName>
</protein>
<dbReference type="PANTHER" id="PTHR39069:SF8">
    <property type="entry name" value="FI17111P1"/>
    <property type="match status" value="1"/>
</dbReference>
<feature type="region of interest" description="Disordered" evidence="1">
    <location>
        <begin position="50"/>
        <end position="110"/>
    </location>
</feature>
<feature type="signal peptide" evidence="2">
    <location>
        <begin position="1"/>
        <end position="42"/>
    </location>
</feature>
<dbReference type="AlphaFoldDB" id="A0A9C6WYE2"/>
<reference evidence="5" key="1">
    <citation type="submission" date="2025-08" db="UniProtKB">
        <authorList>
            <consortium name="RefSeq"/>
        </authorList>
    </citation>
    <scope>IDENTIFICATION</scope>
    <source>
        <tissue evidence="5">Whole organism</tissue>
    </source>
</reference>
<dbReference type="OrthoDB" id="5912242at2759"/>
<dbReference type="RefSeq" id="XP_052121158.1">
    <property type="nucleotide sequence ID" value="XM_052265198.1"/>
</dbReference>
<evidence type="ECO:0000313" key="5">
    <source>
        <dbReference type="RefSeq" id="XP_052121158.1"/>
    </source>
</evidence>
<evidence type="ECO:0000256" key="1">
    <source>
        <dbReference type="SAM" id="MobiDB-lite"/>
    </source>
</evidence>
<proteinExistence type="predicted"/>
<organism evidence="4 5">
    <name type="scientific">Frankliniella occidentalis</name>
    <name type="common">Western flower thrips</name>
    <name type="synonym">Euthrips occidentalis</name>
    <dbReference type="NCBI Taxonomy" id="133901"/>
    <lineage>
        <taxon>Eukaryota</taxon>
        <taxon>Metazoa</taxon>
        <taxon>Ecdysozoa</taxon>
        <taxon>Arthropoda</taxon>
        <taxon>Hexapoda</taxon>
        <taxon>Insecta</taxon>
        <taxon>Pterygota</taxon>
        <taxon>Neoptera</taxon>
        <taxon>Paraneoptera</taxon>
        <taxon>Thysanoptera</taxon>
        <taxon>Terebrantia</taxon>
        <taxon>Thripoidea</taxon>
        <taxon>Thripidae</taxon>
        <taxon>Frankliniella</taxon>
    </lineage>
</organism>
<keyword evidence="2" id="KW-0732">Signal</keyword>
<evidence type="ECO:0000313" key="4">
    <source>
        <dbReference type="Proteomes" id="UP000504606"/>
    </source>
</evidence>
<feature type="chain" id="PRO_5038671489" evidence="2">
    <location>
        <begin position="43"/>
        <end position="321"/>
    </location>
</feature>
<keyword evidence="4" id="KW-1185">Reference proteome</keyword>
<dbReference type="PANTHER" id="PTHR39069">
    <property type="entry name" value="ECDYSONE-INDUCIBLE GENE E1, ISOFORM A"/>
    <property type="match status" value="1"/>
</dbReference>
<dbReference type="InterPro" id="IPR006149">
    <property type="entry name" value="EB_dom"/>
</dbReference>
<gene>
    <name evidence="5" type="primary">LOC113211686</name>
</gene>
<accession>A0A9C6WYE2</accession>
<sequence>MRPRTAVVLDMARADAAAALTASPVWLWLVLVLVAVHQVVLAEPPPPESWRLAGRPQEQHDPHLGHPQRAYGGQRPPVAAFPPGSARGAPSWPGRAGPGPGLRAPDYPDYREELDGGGVGAPCDYDEDCPEYAYCRGQQTCECKLPYRASADGSSCLATIGTPCRSKYDCSGLGPGAGCDQDVCNCGSGYVPSADGSCVSGAQRLNDTCELNLQCETLGSGVACTSGRCACVPGRHAVNDRCIANIALHAACTQSNECFIGEGYQSVIECYSGTCRCKDQYTDLGDGKCSACWCHFLIAGSSQSYLRATFRNCIIPLMSFH</sequence>
<dbReference type="GeneID" id="113211686"/>